<dbReference type="EMBL" id="GBRH01167221">
    <property type="protein sequence ID" value="JAE30675.1"/>
    <property type="molecule type" value="Transcribed_RNA"/>
</dbReference>
<accession>A0A0A9H0D9</accession>
<organism evidence="1">
    <name type="scientific">Arundo donax</name>
    <name type="common">Giant reed</name>
    <name type="synonym">Donax arundinaceus</name>
    <dbReference type="NCBI Taxonomy" id="35708"/>
    <lineage>
        <taxon>Eukaryota</taxon>
        <taxon>Viridiplantae</taxon>
        <taxon>Streptophyta</taxon>
        <taxon>Embryophyta</taxon>
        <taxon>Tracheophyta</taxon>
        <taxon>Spermatophyta</taxon>
        <taxon>Magnoliopsida</taxon>
        <taxon>Liliopsida</taxon>
        <taxon>Poales</taxon>
        <taxon>Poaceae</taxon>
        <taxon>PACMAD clade</taxon>
        <taxon>Arundinoideae</taxon>
        <taxon>Arundineae</taxon>
        <taxon>Arundo</taxon>
    </lineage>
</organism>
<protein>
    <submittedName>
        <fullName evidence="1">Uncharacterized protein</fullName>
    </submittedName>
</protein>
<name>A0A0A9H0D9_ARUDO</name>
<reference evidence="1" key="1">
    <citation type="submission" date="2014-09" db="EMBL/GenBank/DDBJ databases">
        <authorList>
            <person name="Magalhaes I.L.F."/>
            <person name="Oliveira U."/>
            <person name="Santos F.R."/>
            <person name="Vidigal T.H.D.A."/>
            <person name="Brescovit A.D."/>
            <person name="Santos A.J."/>
        </authorList>
    </citation>
    <scope>NUCLEOTIDE SEQUENCE</scope>
    <source>
        <tissue evidence="1">Shoot tissue taken approximately 20 cm above the soil surface</tissue>
    </source>
</reference>
<sequence>MGPEIAEEQDPKRWLLQEWNIPKHSLLKEFELIVPQSSVFVQSQHRHNTMSHSLCPLSSFAFGLI</sequence>
<reference evidence="1" key="2">
    <citation type="journal article" date="2015" name="Data Brief">
        <title>Shoot transcriptome of the giant reed, Arundo donax.</title>
        <authorList>
            <person name="Barrero R.A."/>
            <person name="Guerrero F.D."/>
            <person name="Moolhuijzen P."/>
            <person name="Goolsby J.A."/>
            <person name="Tidwell J."/>
            <person name="Bellgard S.E."/>
            <person name="Bellgard M.I."/>
        </authorList>
    </citation>
    <scope>NUCLEOTIDE SEQUENCE</scope>
    <source>
        <tissue evidence="1">Shoot tissue taken approximately 20 cm above the soil surface</tissue>
    </source>
</reference>
<evidence type="ECO:0000313" key="1">
    <source>
        <dbReference type="EMBL" id="JAE30675.1"/>
    </source>
</evidence>
<proteinExistence type="predicted"/>
<dbReference type="AlphaFoldDB" id="A0A0A9H0D9"/>